<proteinExistence type="predicted"/>
<evidence type="ECO:0000313" key="2">
    <source>
        <dbReference type="EMBL" id="RFU75812.1"/>
    </source>
</evidence>
<evidence type="ECO:0000313" key="3">
    <source>
        <dbReference type="Proteomes" id="UP000266272"/>
    </source>
</evidence>
<keyword evidence="3" id="KW-1185">Reference proteome</keyword>
<dbReference type="PANTHER" id="PTHR38795:SF1">
    <property type="entry name" value="DUF6604 DOMAIN-CONTAINING PROTEIN"/>
    <property type="match status" value="1"/>
</dbReference>
<dbReference type="EMBL" id="PXOA01000409">
    <property type="protein sequence ID" value="RFU75812.1"/>
    <property type="molecule type" value="Genomic_DNA"/>
</dbReference>
<reference evidence="2 3" key="1">
    <citation type="journal article" date="2018" name="PLoS Pathog.">
        <title>Evolution of structural diversity of trichothecenes, a family of toxins produced by plant pathogenic and entomopathogenic fungi.</title>
        <authorList>
            <person name="Proctor R.H."/>
            <person name="McCormick S.P."/>
            <person name="Kim H.S."/>
            <person name="Cardoza R.E."/>
            <person name="Stanley A.M."/>
            <person name="Lindo L."/>
            <person name="Kelly A."/>
            <person name="Brown D.W."/>
            <person name="Lee T."/>
            <person name="Vaughan M.M."/>
            <person name="Alexander N.J."/>
            <person name="Busman M."/>
            <person name="Gutierrez S."/>
        </authorList>
    </citation>
    <scope>NUCLEOTIDE SEQUENCE [LARGE SCALE GENOMIC DNA]</scope>
    <source>
        <strain evidence="2 3">IBT 40837</strain>
    </source>
</reference>
<dbReference type="InterPro" id="IPR046539">
    <property type="entry name" value="DUF6604"/>
</dbReference>
<name>A0A395NIA5_TRIAR</name>
<organism evidence="2 3">
    <name type="scientific">Trichoderma arundinaceum</name>
    <dbReference type="NCBI Taxonomy" id="490622"/>
    <lineage>
        <taxon>Eukaryota</taxon>
        <taxon>Fungi</taxon>
        <taxon>Dikarya</taxon>
        <taxon>Ascomycota</taxon>
        <taxon>Pezizomycotina</taxon>
        <taxon>Sordariomycetes</taxon>
        <taxon>Hypocreomycetidae</taxon>
        <taxon>Hypocreales</taxon>
        <taxon>Hypocreaceae</taxon>
        <taxon>Trichoderma</taxon>
    </lineage>
</organism>
<dbReference type="Pfam" id="PF20253">
    <property type="entry name" value="DUF6604"/>
    <property type="match status" value="1"/>
</dbReference>
<feature type="domain" description="DUF6604" evidence="1">
    <location>
        <begin position="58"/>
        <end position="314"/>
    </location>
</feature>
<dbReference type="AlphaFoldDB" id="A0A395NIA5"/>
<dbReference type="OrthoDB" id="5238236at2759"/>
<dbReference type="PANTHER" id="PTHR38795">
    <property type="entry name" value="DUF6604 DOMAIN-CONTAINING PROTEIN"/>
    <property type="match status" value="1"/>
</dbReference>
<dbReference type="STRING" id="490622.A0A395NIA5"/>
<sequence length="581" mass="63217">FPLHLSTKISPIATKTALPIAAKPRLSPSAVQFALDPLGGVSTSSTKPTQTSWPNGCAVTAKAHGYAAATATASPAKIPPSATGRRLKGKARKLAKAAASNAPQTTTKTLGASAGTASNGAKTTYLVQMKESLDTVLVLLSVSYGVSNYNARHYILLQNGERETKEQALTGGPDRHSFFVEVLEKVRHHLKPHLEAIPLNDKKATKVDSKPEGLANNVFGALEVYHTSTEFRNAPDAAVPAPSSGAKYVAEQGDTAMDIIFAFIALPDDYNRLRIEIKSLWADCASGRLDLVAVSFATNIAFEIARDMEEEVEPLFSKLGGGDFIAKQYFSSLCRALSITTEAKKHPRDPYNLDAYDLGDSRMMNTLTWLFWLVRREAGCLFTDESAKMDMAAMLELMPDVSFLVSKLGGASVVGEITRGMAYLMDDPTKAVPVWLAWACQIYLDNLQSLGDGCDRGFQELQQETLKIKHAMLDVPASSKERSQVLSAASRWDDDPIWTARKMMADLGLFPNAIAPPFKFLRRNPMYCGLLIHHMRATLHSCGGPYAATPGALLGVTQLYHALRQEKLLADNLAWNDLETL</sequence>
<dbReference type="Proteomes" id="UP000266272">
    <property type="component" value="Unassembled WGS sequence"/>
</dbReference>
<accession>A0A395NIA5</accession>
<feature type="non-terminal residue" evidence="2">
    <location>
        <position position="1"/>
    </location>
</feature>
<comment type="caution">
    <text evidence="2">The sequence shown here is derived from an EMBL/GenBank/DDBJ whole genome shotgun (WGS) entry which is preliminary data.</text>
</comment>
<gene>
    <name evidence="2" type="ORF">TARUN_6427</name>
</gene>
<protein>
    <recommendedName>
        <fullName evidence="1">DUF6604 domain-containing protein</fullName>
    </recommendedName>
</protein>
<evidence type="ECO:0000259" key="1">
    <source>
        <dbReference type="Pfam" id="PF20253"/>
    </source>
</evidence>